<dbReference type="GO" id="GO:0040029">
    <property type="term" value="P:epigenetic regulation of gene expression"/>
    <property type="evidence" value="ECO:0007669"/>
    <property type="project" value="TreeGrafter"/>
</dbReference>
<organism evidence="7 8">
    <name type="scientific">Fadolivirus FV1/VV64</name>
    <dbReference type="NCBI Taxonomy" id="3070911"/>
    <lineage>
        <taxon>Viruses</taxon>
        <taxon>Varidnaviria</taxon>
        <taxon>Bamfordvirae</taxon>
        <taxon>Nucleocytoviricota</taxon>
        <taxon>Megaviricetes</taxon>
        <taxon>Imitervirales</taxon>
        <taxon>Mimiviridae</taxon>
        <taxon>Klosneuvirinae</taxon>
        <taxon>Fadolivirus</taxon>
        <taxon>Fadolivirus algeromassiliense</taxon>
    </lineage>
</organism>
<dbReference type="InterPro" id="IPR023696">
    <property type="entry name" value="Ureohydrolase_dom_sf"/>
</dbReference>
<keyword evidence="8" id="KW-1185">Reference proteome</keyword>
<evidence type="ECO:0000256" key="4">
    <source>
        <dbReference type="ARBA" id="ARBA00022801"/>
    </source>
</evidence>
<evidence type="ECO:0000256" key="3">
    <source>
        <dbReference type="ARBA" id="ARBA00022723"/>
    </source>
</evidence>
<dbReference type="InterPro" id="IPR000286">
    <property type="entry name" value="HDACs"/>
</dbReference>
<evidence type="ECO:0000256" key="1">
    <source>
        <dbReference type="ARBA" id="ARBA00001947"/>
    </source>
</evidence>
<dbReference type="InterPro" id="IPR037138">
    <property type="entry name" value="His_deacetylse_dom_sf"/>
</dbReference>
<sequence length="350" mass="39830">MLTVLTNIVRPHHERSGTGSKNKPELRQKLIIDAIQKNFSECQIIFSSKMITDSWLENIHDKDYIDFLENAFTEWQKIEDPDWIDVTNGLVPNHFYKKKPHRDTPLYKFSGFYGTDCMTPIYKDTYQNAMIAAQQAYKAAEIVCNSDSSNIVYVLACSPGHHAKYAEYGGYCFINNASVSAYRLIELGKKKVGILDLDYHQGTSDLVLNNPKFKDKIVICSIHADPSVDYPSFEGYEDECVTDSVLNIPLIANAAWEDYKDALETACETIKKWNIDALIIPFGADTYKEDPDASPLGRFQLDLEDYDNMAQTIRKHFNNISIIVTQEGGYNMDKVSEILCRFLKNLIPGL</sequence>
<dbReference type="PANTHER" id="PTHR10625">
    <property type="entry name" value="HISTONE DEACETYLASE HDAC1-RELATED"/>
    <property type="match status" value="1"/>
</dbReference>
<evidence type="ECO:0000256" key="5">
    <source>
        <dbReference type="ARBA" id="ARBA00022833"/>
    </source>
</evidence>
<dbReference type="PRINTS" id="PR01270">
    <property type="entry name" value="HDASUPER"/>
</dbReference>
<dbReference type="SUPFAM" id="SSF52768">
    <property type="entry name" value="Arginase/deacetylase"/>
    <property type="match status" value="1"/>
</dbReference>
<dbReference type="GO" id="GO:0046872">
    <property type="term" value="F:metal ion binding"/>
    <property type="evidence" value="ECO:0007669"/>
    <property type="project" value="UniProtKB-KW"/>
</dbReference>
<proteinExistence type="inferred from homology"/>
<dbReference type="Pfam" id="PF00850">
    <property type="entry name" value="Hist_deacetyl"/>
    <property type="match status" value="1"/>
</dbReference>
<protein>
    <submittedName>
        <fullName evidence="7">Histone deacetylase family protein</fullName>
    </submittedName>
</protein>
<evidence type="ECO:0000256" key="2">
    <source>
        <dbReference type="ARBA" id="ARBA00005947"/>
    </source>
</evidence>
<evidence type="ECO:0000313" key="8">
    <source>
        <dbReference type="Proteomes" id="UP001162001"/>
    </source>
</evidence>
<dbReference type="PANTHER" id="PTHR10625:SF17">
    <property type="entry name" value="HISTONE DEACETYLASE 8"/>
    <property type="match status" value="1"/>
</dbReference>
<dbReference type="Gene3D" id="3.40.800.20">
    <property type="entry name" value="Histone deacetylase domain"/>
    <property type="match status" value="1"/>
</dbReference>
<name>A0A7D3V586_9VIRU</name>
<keyword evidence="5" id="KW-0862">Zinc</keyword>
<comment type="similarity">
    <text evidence="2">Belongs to the histone deacetylase family.</text>
</comment>
<comment type="cofactor">
    <cofactor evidence="1">
        <name>Zn(2+)</name>
        <dbReference type="ChEBI" id="CHEBI:29105"/>
    </cofactor>
</comment>
<keyword evidence="4" id="KW-0378">Hydrolase</keyword>
<evidence type="ECO:0000259" key="6">
    <source>
        <dbReference type="Pfam" id="PF00850"/>
    </source>
</evidence>
<reference evidence="7 8" key="1">
    <citation type="submission" date="2020-04" db="EMBL/GenBank/DDBJ databases">
        <title>Advantages and limits of metagenomic assembly and binning of a giant virus.</title>
        <authorList>
            <person name="Schulz F."/>
            <person name="Andreani J."/>
            <person name="Francis R."/>
            <person name="Boudjemaa H."/>
            <person name="Bou Khalil J.Y."/>
            <person name="Lee J."/>
            <person name="La Scola B."/>
            <person name="Woyke T."/>
        </authorList>
    </citation>
    <scope>NUCLEOTIDE SEQUENCE [LARGE SCALE GENOMIC DNA]</scope>
    <source>
        <strain evidence="7 8">FV1/VV64</strain>
    </source>
</reference>
<dbReference type="InterPro" id="IPR023801">
    <property type="entry name" value="His_deacetylse_dom"/>
</dbReference>
<evidence type="ECO:0000313" key="7">
    <source>
        <dbReference type="EMBL" id="QKF93675.1"/>
    </source>
</evidence>
<gene>
    <name evidence="7" type="ORF">Fadolivirus_1_217</name>
</gene>
<dbReference type="GO" id="GO:0016787">
    <property type="term" value="F:hydrolase activity"/>
    <property type="evidence" value="ECO:0007669"/>
    <property type="project" value="UniProtKB-KW"/>
</dbReference>
<dbReference type="EMBL" id="MT418680">
    <property type="protein sequence ID" value="QKF93675.1"/>
    <property type="molecule type" value="Genomic_DNA"/>
</dbReference>
<feature type="domain" description="Histone deacetylase" evidence="6">
    <location>
        <begin position="27"/>
        <end position="344"/>
    </location>
</feature>
<accession>A0A7D3V586</accession>
<dbReference type="Proteomes" id="UP001162001">
    <property type="component" value="Segment"/>
</dbReference>
<keyword evidence="3" id="KW-0479">Metal-binding</keyword>
<dbReference type="GO" id="GO:0004407">
    <property type="term" value="F:histone deacetylase activity"/>
    <property type="evidence" value="ECO:0007669"/>
    <property type="project" value="TreeGrafter"/>
</dbReference>